<dbReference type="EMBL" id="QZKI01000091">
    <property type="protein sequence ID" value="RJP68497.1"/>
    <property type="molecule type" value="Genomic_DNA"/>
</dbReference>
<evidence type="ECO:0000313" key="1">
    <source>
        <dbReference type="EMBL" id="RJP68497.1"/>
    </source>
</evidence>
<dbReference type="AlphaFoldDB" id="A0A419EVS4"/>
<sequence length="365" mass="42080">MPVKIILCYIGWLVLAVALCCQIGPLTQYASGSKPYSRLFIRETYKGLDDEKSVRIIFLGDSSVYGPRGSHTPNLLKKALSRMAPNSDIVISEWAFPSAQMYHYYCMLHRAIGFSPDLVVIPINWNSLGLYWKGAFKENFPELCALAPLSDDFPPDMVNPIRYRGISRARQLLYKFEIYSLYPIGLRSLARDALKFAFPRSAQQEKKRNVTEADDRCDGGSRSRNRIFLERAYPMHILETNEICLFIRTISHMGSRHRTRVLFYISPINHENLSQLEYFDREAFDASKKIIMKQTEGLHIYCIDLSEILTDEEFLDVVLHYCIDGRTKIADRLAVKTMEILSENDIRRREDSARDVVNHDTCPTI</sequence>
<organism evidence="1 2">
    <name type="scientific">Candidatus Abyssobacteria bacterium SURF_17</name>
    <dbReference type="NCBI Taxonomy" id="2093361"/>
    <lineage>
        <taxon>Bacteria</taxon>
        <taxon>Pseudomonadati</taxon>
        <taxon>Candidatus Hydrogenedentota</taxon>
        <taxon>Candidatus Abyssobacteria</taxon>
    </lineage>
</organism>
<dbReference type="SUPFAM" id="SSF52266">
    <property type="entry name" value="SGNH hydrolase"/>
    <property type="match status" value="1"/>
</dbReference>
<accession>A0A419EVS4</accession>
<name>A0A419EVS4_9BACT</name>
<dbReference type="Proteomes" id="UP000285961">
    <property type="component" value="Unassembled WGS sequence"/>
</dbReference>
<protein>
    <recommendedName>
        <fullName evidence="3">SGNH/GDSL hydrolase family protein</fullName>
    </recommendedName>
</protein>
<comment type="caution">
    <text evidence="1">The sequence shown here is derived from an EMBL/GenBank/DDBJ whole genome shotgun (WGS) entry which is preliminary data.</text>
</comment>
<reference evidence="1 2" key="1">
    <citation type="journal article" date="2017" name="ISME J.">
        <title>Energy and carbon metabolisms in a deep terrestrial subsurface fluid microbial community.</title>
        <authorList>
            <person name="Momper L."/>
            <person name="Jungbluth S.P."/>
            <person name="Lee M.D."/>
            <person name="Amend J.P."/>
        </authorList>
    </citation>
    <scope>NUCLEOTIDE SEQUENCE [LARGE SCALE GENOMIC DNA]</scope>
    <source>
        <strain evidence="1">SURF_17</strain>
    </source>
</reference>
<proteinExistence type="predicted"/>
<evidence type="ECO:0008006" key="3">
    <source>
        <dbReference type="Google" id="ProtNLM"/>
    </source>
</evidence>
<evidence type="ECO:0000313" key="2">
    <source>
        <dbReference type="Proteomes" id="UP000285961"/>
    </source>
</evidence>
<gene>
    <name evidence="1" type="ORF">C4532_12685</name>
</gene>